<dbReference type="Proteomes" id="UP001196413">
    <property type="component" value="Unassembled WGS sequence"/>
</dbReference>
<reference evidence="1" key="1">
    <citation type="submission" date="2021-06" db="EMBL/GenBank/DDBJ databases">
        <title>Parelaphostrongylus tenuis whole genome reference sequence.</title>
        <authorList>
            <person name="Garwood T.J."/>
            <person name="Larsen P.A."/>
            <person name="Fountain-Jones N.M."/>
            <person name="Garbe J.R."/>
            <person name="Macchietto M.G."/>
            <person name="Kania S.A."/>
            <person name="Gerhold R.W."/>
            <person name="Richards J.E."/>
            <person name="Wolf T.M."/>
        </authorList>
    </citation>
    <scope>NUCLEOTIDE SEQUENCE</scope>
    <source>
        <strain evidence="1">MNPRO001-30</strain>
        <tissue evidence="1">Meninges</tissue>
    </source>
</reference>
<keyword evidence="2" id="KW-1185">Reference proteome</keyword>
<dbReference type="EMBL" id="JAHQIW010000164">
    <property type="protein sequence ID" value="KAJ1346391.1"/>
    <property type="molecule type" value="Genomic_DNA"/>
</dbReference>
<accession>A0AAD5QGR9</accession>
<gene>
    <name evidence="1" type="ORF">KIN20_001166</name>
</gene>
<dbReference type="AlphaFoldDB" id="A0AAD5QGR9"/>
<sequence length="139" mass="15535">MVKSSEALEASQTLVPPIVKFFVSVATLSPWFHNQWHPISSTVTSAATNDTNTALSSPLNISKMLAQLADEYKPPSLKRNTSNDTTYFLEIGKTSSLRNRPQLTCCDYCLLDEDLLEEVEILNYRTTNLNNAQIVTTLH</sequence>
<name>A0AAD5QGR9_PARTN</name>
<comment type="caution">
    <text evidence="1">The sequence shown here is derived from an EMBL/GenBank/DDBJ whole genome shotgun (WGS) entry which is preliminary data.</text>
</comment>
<organism evidence="1 2">
    <name type="scientific">Parelaphostrongylus tenuis</name>
    <name type="common">Meningeal worm</name>
    <dbReference type="NCBI Taxonomy" id="148309"/>
    <lineage>
        <taxon>Eukaryota</taxon>
        <taxon>Metazoa</taxon>
        <taxon>Ecdysozoa</taxon>
        <taxon>Nematoda</taxon>
        <taxon>Chromadorea</taxon>
        <taxon>Rhabditida</taxon>
        <taxon>Rhabditina</taxon>
        <taxon>Rhabditomorpha</taxon>
        <taxon>Strongyloidea</taxon>
        <taxon>Metastrongylidae</taxon>
        <taxon>Parelaphostrongylus</taxon>
    </lineage>
</organism>
<protein>
    <submittedName>
        <fullName evidence="1">Uncharacterized protein</fullName>
    </submittedName>
</protein>
<evidence type="ECO:0000313" key="1">
    <source>
        <dbReference type="EMBL" id="KAJ1346391.1"/>
    </source>
</evidence>
<proteinExistence type="predicted"/>
<evidence type="ECO:0000313" key="2">
    <source>
        <dbReference type="Proteomes" id="UP001196413"/>
    </source>
</evidence>